<organism evidence="1 2">
    <name type="scientific">Rhamnella rubrinervis</name>
    <dbReference type="NCBI Taxonomy" id="2594499"/>
    <lineage>
        <taxon>Eukaryota</taxon>
        <taxon>Viridiplantae</taxon>
        <taxon>Streptophyta</taxon>
        <taxon>Embryophyta</taxon>
        <taxon>Tracheophyta</taxon>
        <taxon>Spermatophyta</taxon>
        <taxon>Magnoliopsida</taxon>
        <taxon>eudicotyledons</taxon>
        <taxon>Gunneridae</taxon>
        <taxon>Pentapetalae</taxon>
        <taxon>rosids</taxon>
        <taxon>fabids</taxon>
        <taxon>Rosales</taxon>
        <taxon>Rhamnaceae</taxon>
        <taxon>rhamnoid group</taxon>
        <taxon>Rhamneae</taxon>
        <taxon>Rhamnella</taxon>
    </lineage>
</organism>
<dbReference type="Proteomes" id="UP000796880">
    <property type="component" value="Unassembled WGS sequence"/>
</dbReference>
<dbReference type="EMBL" id="VOIH02000004">
    <property type="protein sequence ID" value="KAF3449280.1"/>
    <property type="molecule type" value="Genomic_DNA"/>
</dbReference>
<accession>A0A8K0HCB5</accession>
<protein>
    <submittedName>
        <fullName evidence="1">Uncharacterized protein</fullName>
    </submittedName>
</protein>
<evidence type="ECO:0000313" key="2">
    <source>
        <dbReference type="Proteomes" id="UP000796880"/>
    </source>
</evidence>
<comment type="caution">
    <text evidence="1">The sequence shown here is derived from an EMBL/GenBank/DDBJ whole genome shotgun (WGS) entry which is preliminary data.</text>
</comment>
<keyword evidence="2" id="KW-1185">Reference proteome</keyword>
<reference evidence="1" key="1">
    <citation type="submission" date="2020-03" db="EMBL/GenBank/DDBJ databases">
        <title>A high-quality chromosome-level genome assembly of a woody plant with both climbing and erect habits, Rhamnella rubrinervis.</title>
        <authorList>
            <person name="Lu Z."/>
            <person name="Yang Y."/>
            <person name="Zhu X."/>
            <person name="Sun Y."/>
        </authorList>
    </citation>
    <scope>NUCLEOTIDE SEQUENCE</scope>
    <source>
        <strain evidence="1">BYM</strain>
        <tissue evidence="1">Leaf</tissue>
    </source>
</reference>
<dbReference type="AlphaFoldDB" id="A0A8K0HCB5"/>
<name>A0A8K0HCB5_9ROSA</name>
<proteinExistence type="predicted"/>
<gene>
    <name evidence="1" type="ORF">FNV43_RR10008</name>
</gene>
<evidence type="ECO:0000313" key="1">
    <source>
        <dbReference type="EMBL" id="KAF3449280.1"/>
    </source>
</evidence>
<sequence length="100" mass="11247">MMPLPEDLLSARADLPFESSFRSVRLRQVNPISNSSSTWGLIDPARSSTLGLHSPTQWEFWLRRNFGSYSQPLNHRANAARQSLKQSDSVTDAFLNLLGT</sequence>